<name>A0A8J6E0T6_9EUKA</name>
<sequence>MKKVVIQKVMAGNGVAISAKTIYRIIRDHEASVNGNKTSTEPNKRISKRARNHRQLVTLVRRKLDLDEPFHAKTLAEELATVSHEHMSGETIRRELKNMGLSYKVGDKQFQESDDQRVRDYWAYYATYIRPNHSIKDIMFLDESSFDSHEVRGKSWLPKGRHVVKVSGKTYGKRMSVCALLGIEGMVCRTFTTGTYKADDFFSSLERFCEVIKDKNRVLVLDNARSHKNTDKELWARLANTYNIDFVFLPGYSPQLNPIERVFGIVKANIARYKPKGERHTAHVIRAMDEAHKSIDIPALYRSCGYY</sequence>
<dbReference type="Gene3D" id="3.30.420.10">
    <property type="entry name" value="Ribonuclease H-like superfamily/Ribonuclease H"/>
    <property type="match status" value="1"/>
</dbReference>
<dbReference type="GO" id="GO:0003676">
    <property type="term" value="F:nucleic acid binding"/>
    <property type="evidence" value="ECO:0007669"/>
    <property type="project" value="InterPro"/>
</dbReference>
<keyword evidence="2" id="KW-0378">Hydrolase</keyword>
<dbReference type="PANTHER" id="PTHR46564:SF1">
    <property type="entry name" value="TRANSPOSASE"/>
    <property type="match status" value="1"/>
</dbReference>
<dbReference type="AlphaFoldDB" id="A0A8J6E0T6"/>
<accession>A0A8J6E0T6</accession>
<feature type="domain" description="Tc1-like transposase DDE" evidence="1">
    <location>
        <begin position="137"/>
        <end position="272"/>
    </location>
</feature>
<evidence type="ECO:0000313" key="3">
    <source>
        <dbReference type="Proteomes" id="UP000717585"/>
    </source>
</evidence>
<gene>
    <name evidence="2" type="ORF">J8273_8442</name>
</gene>
<keyword evidence="3" id="KW-1185">Reference proteome</keyword>
<reference evidence="2" key="1">
    <citation type="submission" date="2021-05" db="EMBL/GenBank/DDBJ databases">
        <title>A free-living protist that lacks canonical eukaryotic 1 DNA replication and segregation systems.</title>
        <authorList>
            <person name="Salas-Leiva D.E."/>
            <person name="Tromer E.C."/>
            <person name="Curtis B.A."/>
            <person name="Jerlstrom-Hultqvist J."/>
            <person name="Kolisko M."/>
            <person name="Yi Z."/>
            <person name="Salas-Leiva J.S."/>
            <person name="Gallot-Lavallee L."/>
            <person name="Kops G.J.P.L."/>
            <person name="Archibald J.M."/>
            <person name="Simpson A.G.B."/>
            <person name="Roger A.J."/>
        </authorList>
    </citation>
    <scope>NUCLEOTIDE SEQUENCE</scope>
    <source>
        <strain evidence="2">BICM</strain>
    </source>
</reference>
<protein>
    <submittedName>
        <fullName evidence="2">DDE superfamily endonuclease</fullName>
    </submittedName>
</protein>
<dbReference type="PANTHER" id="PTHR46564">
    <property type="entry name" value="TRANSPOSASE"/>
    <property type="match status" value="1"/>
</dbReference>
<dbReference type="InterPro" id="IPR036397">
    <property type="entry name" value="RNaseH_sf"/>
</dbReference>
<dbReference type="OrthoDB" id="31072at2759"/>
<keyword evidence="2" id="KW-0540">Nuclease</keyword>
<dbReference type="Proteomes" id="UP000717585">
    <property type="component" value="Unassembled WGS sequence"/>
</dbReference>
<dbReference type="GO" id="GO:0004519">
    <property type="term" value="F:endonuclease activity"/>
    <property type="evidence" value="ECO:0007669"/>
    <property type="project" value="UniProtKB-KW"/>
</dbReference>
<dbReference type="EMBL" id="JAHDYR010000067">
    <property type="protein sequence ID" value="KAG9389767.1"/>
    <property type="molecule type" value="Genomic_DNA"/>
</dbReference>
<evidence type="ECO:0000313" key="2">
    <source>
        <dbReference type="EMBL" id="KAG9389767.1"/>
    </source>
</evidence>
<dbReference type="InterPro" id="IPR038717">
    <property type="entry name" value="Tc1-like_DDE_dom"/>
</dbReference>
<dbReference type="InterPro" id="IPR047655">
    <property type="entry name" value="Transpos_IS630-like"/>
</dbReference>
<comment type="caution">
    <text evidence="2">The sequence shown here is derived from an EMBL/GenBank/DDBJ whole genome shotgun (WGS) entry which is preliminary data.</text>
</comment>
<dbReference type="Pfam" id="PF13358">
    <property type="entry name" value="DDE_3"/>
    <property type="match status" value="1"/>
</dbReference>
<proteinExistence type="predicted"/>
<evidence type="ECO:0000259" key="1">
    <source>
        <dbReference type="Pfam" id="PF13358"/>
    </source>
</evidence>
<dbReference type="NCBIfam" id="NF033545">
    <property type="entry name" value="transpos_IS630"/>
    <property type="match status" value="1"/>
</dbReference>
<keyword evidence="2" id="KW-0255">Endonuclease</keyword>
<organism evidence="2 3">
    <name type="scientific">Carpediemonas membranifera</name>
    <dbReference type="NCBI Taxonomy" id="201153"/>
    <lineage>
        <taxon>Eukaryota</taxon>
        <taxon>Metamonada</taxon>
        <taxon>Carpediemonas-like organisms</taxon>
        <taxon>Carpediemonas</taxon>
    </lineage>
</organism>